<proteinExistence type="predicted"/>
<feature type="compositionally biased region" description="Basic and acidic residues" evidence="1">
    <location>
        <begin position="47"/>
        <end position="57"/>
    </location>
</feature>
<feature type="compositionally biased region" description="Polar residues" evidence="1">
    <location>
        <begin position="395"/>
        <end position="456"/>
    </location>
</feature>
<feature type="compositionally biased region" description="Basic residues" evidence="1">
    <location>
        <begin position="69"/>
        <end position="80"/>
    </location>
</feature>
<dbReference type="AlphaFoldDB" id="J6EU58"/>
<feature type="region of interest" description="Disordered" evidence="1">
    <location>
        <begin position="1"/>
        <end position="350"/>
    </location>
</feature>
<dbReference type="KEGG" id="tasa:A1Q1_02909"/>
<feature type="compositionally biased region" description="Polar residues" evidence="1">
    <location>
        <begin position="589"/>
        <end position="609"/>
    </location>
</feature>
<feature type="compositionally biased region" description="Low complexity" evidence="1">
    <location>
        <begin position="252"/>
        <end position="262"/>
    </location>
</feature>
<dbReference type="Proteomes" id="UP000002748">
    <property type="component" value="Unassembled WGS sequence"/>
</dbReference>
<feature type="compositionally biased region" description="Pro residues" evidence="1">
    <location>
        <begin position="523"/>
        <end position="535"/>
    </location>
</feature>
<feature type="compositionally biased region" description="Basic and acidic residues" evidence="1">
    <location>
        <begin position="338"/>
        <end position="350"/>
    </location>
</feature>
<reference evidence="2 3" key="1">
    <citation type="journal article" date="2012" name="Eukaryot. Cell">
        <title>Draft genome sequence of CBS 2479, the standard type strain of Trichosporon asahii.</title>
        <authorList>
            <person name="Yang R.Y."/>
            <person name="Li H.T."/>
            <person name="Zhu H."/>
            <person name="Zhou G.P."/>
            <person name="Wang M."/>
            <person name="Wang L."/>
        </authorList>
    </citation>
    <scope>NUCLEOTIDE SEQUENCE [LARGE SCALE GENOMIC DNA]</scope>
    <source>
        <strain evidence="3">ATCC 90039 / CBS 2479 / JCM 2466 / KCTC 7840 / NCYC 2677 / UAMH 7654</strain>
    </source>
</reference>
<feature type="compositionally biased region" description="Polar residues" evidence="1">
    <location>
        <begin position="540"/>
        <end position="551"/>
    </location>
</feature>
<dbReference type="GeneID" id="25986422"/>
<evidence type="ECO:0000313" key="3">
    <source>
        <dbReference type="Proteomes" id="UP000002748"/>
    </source>
</evidence>
<dbReference type="RefSeq" id="XP_014179613.1">
    <property type="nucleotide sequence ID" value="XM_014324138.1"/>
</dbReference>
<accession>J6EU58</accession>
<feature type="region of interest" description="Disordered" evidence="1">
    <location>
        <begin position="389"/>
        <end position="646"/>
    </location>
</feature>
<evidence type="ECO:0000256" key="1">
    <source>
        <dbReference type="SAM" id="MobiDB-lite"/>
    </source>
</evidence>
<protein>
    <submittedName>
        <fullName evidence="2">Uncharacterized protein</fullName>
    </submittedName>
</protein>
<dbReference type="VEuPathDB" id="FungiDB:A1Q1_02909"/>
<feature type="compositionally biased region" description="Polar residues" evidence="1">
    <location>
        <begin position="1"/>
        <end position="11"/>
    </location>
</feature>
<gene>
    <name evidence="2" type="ORF">A1Q1_02909</name>
</gene>
<feature type="compositionally biased region" description="Basic and acidic residues" evidence="1">
    <location>
        <begin position="180"/>
        <end position="197"/>
    </location>
</feature>
<feature type="compositionally biased region" description="Pro residues" evidence="1">
    <location>
        <begin position="467"/>
        <end position="482"/>
    </location>
</feature>
<feature type="compositionally biased region" description="Low complexity" evidence="1">
    <location>
        <begin position="161"/>
        <end position="172"/>
    </location>
</feature>
<name>J6EU58_TRIAS</name>
<dbReference type="EMBL" id="ALBS01000212">
    <property type="protein sequence ID" value="EJT48099.1"/>
    <property type="molecule type" value="Genomic_DNA"/>
</dbReference>
<comment type="caution">
    <text evidence="2">The sequence shown here is derived from an EMBL/GenBank/DDBJ whole genome shotgun (WGS) entry which is preliminary data.</text>
</comment>
<dbReference type="HOGENOM" id="CLU_424004_0_0_1"/>
<sequence length="646" mass="70055">MGARNWSKSFLSPSPSPPSSPMSRDNPDSDDNDDATSALPRSSNLNRRLDLSTREDTAVVPDANPFSLSKKRSAAQKGKGKTSSVGSTIRPAGNVRPASARKAQASVPEDTFKRKKGWSNGHGESIPPVTKSKRKADDGGSCKQIGGNRLPRDANLSLRNSSTVKKTSSTSTSKKKAPKKKADDDISFHRLHSDESRNFPIIAGLARQRSLPTKAEKPEPDINLIVSGHGARVIRTTRKTGRSQPQDESSRSSRSSVSSVPSLQKWLAPDAPPQPSSSAAEQRHTASSPPSVEEDDVPQTGIEAPQAPKTPPPSLVQPGASGYASSAVTTLKTPSTVRRVEREPTPEKRPEHIQLLEDMAEQLPQGYSLHEQADCRPELNRNHSTGQAYAVESPSPVTFGTPTQIPTSKRLSQFRFNGSSAATETPSYSQLSENLSNHSTSHPTANLNDTAGTGYQPQPHPATARVPLPPAFNSPGEPPQIRPLPFRSVARPSFTSIPLPHVLTPKFSSPAQVIRPRSQQRQPPQPPRVAPPYTQPQPRSQPHQSVRTTGSYVGLYQPKPTYPANSGKRRLTLAPGRTSYTGGAKVTTWEPTPLSQSRVPASAPVQQKTYVPRHLRALQQAAEPMPPPRPAPVEEDEDWDADWRRQ</sequence>
<organism evidence="2 3">
    <name type="scientific">Trichosporon asahii var. asahii (strain ATCC 90039 / CBS 2479 / JCM 2466 / KCTC 7840 / NBRC 103889/ NCYC 2677 / UAMH 7654)</name>
    <name type="common">Yeast</name>
    <dbReference type="NCBI Taxonomy" id="1186058"/>
    <lineage>
        <taxon>Eukaryota</taxon>
        <taxon>Fungi</taxon>
        <taxon>Dikarya</taxon>
        <taxon>Basidiomycota</taxon>
        <taxon>Agaricomycotina</taxon>
        <taxon>Tremellomycetes</taxon>
        <taxon>Trichosporonales</taxon>
        <taxon>Trichosporonaceae</taxon>
        <taxon>Trichosporon</taxon>
    </lineage>
</organism>
<evidence type="ECO:0000313" key="2">
    <source>
        <dbReference type="EMBL" id="EJT48099.1"/>
    </source>
</evidence>
<feature type="compositionally biased region" description="Polar residues" evidence="1">
    <location>
        <begin position="323"/>
        <end position="336"/>
    </location>
</feature>